<name>A0A914IE35_GLORO</name>
<evidence type="ECO:0000256" key="1">
    <source>
        <dbReference type="SAM" id="MobiDB-lite"/>
    </source>
</evidence>
<feature type="region of interest" description="Disordered" evidence="1">
    <location>
        <begin position="413"/>
        <end position="441"/>
    </location>
</feature>
<proteinExistence type="predicted"/>
<accession>A0A914IE35</accession>
<evidence type="ECO:0000313" key="2">
    <source>
        <dbReference type="Proteomes" id="UP000887572"/>
    </source>
</evidence>
<dbReference type="WBParaSite" id="Gr19_v10_g9374.t1">
    <property type="protein sequence ID" value="Gr19_v10_g9374.t1"/>
    <property type="gene ID" value="Gr19_v10_g9374"/>
</dbReference>
<feature type="compositionally biased region" description="Basic and acidic residues" evidence="1">
    <location>
        <begin position="413"/>
        <end position="422"/>
    </location>
</feature>
<reference evidence="3" key="1">
    <citation type="submission" date="2022-11" db="UniProtKB">
        <authorList>
            <consortium name="WormBaseParasite"/>
        </authorList>
    </citation>
    <scope>IDENTIFICATION</scope>
</reference>
<dbReference type="PANTHER" id="PTHR31389">
    <property type="entry name" value="LD39211P"/>
    <property type="match status" value="1"/>
</dbReference>
<dbReference type="Pfam" id="PF07801">
    <property type="entry name" value="DUF1647"/>
    <property type="match status" value="1"/>
</dbReference>
<keyword evidence="2" id="KW-1185">Reference proteome</keyword>
<dbReference type="InterPro" id="IPR012444">
    <property type="entry name" value="DUF1647"/>
</dbReference>
<organism evidence="2 3">
    <name type="scientific">Globodera rostochiensis</name>
    <name type="common">Golden nematode worm</name>
    <name type="synonym">Heterodera rostochiensis</name>
    <dbReference type="NCBI Taxonomy" id="31243"/>
    <lineage>
        <taxon>Eukaryota</taxon>
        <taxon>Metazoa</taxon>
        <taxon>Ecdysozoa</taxon>
        <taxon>Nematoda</taxon>
        <taxon>Chromadorea</taxon>
        <taxon>Rhabditida</taxon>
        <taxon>Tylenchina</taxon>
        <taxon>Tylenchomorpha</taxon>
        <taxon>Tylenchoidea</taxon>
        <taxon>Heteroderidae</taxon>
        <taxon>Heteroderinae</taxon>
        <taxon>Globodera</taxon>
    </lineage>
</organism>
<dbReference type="PANTHER" id="PTHR31389:SF4">
    <property type="entry name" value="LD39211P"/>
    <property type="match status" value="1"/>
</dbReference>
<sequence length="441" mass="51071">MDKCQGENMVYSLKINNKIWPNRTDIKLKGTAFSCELKPLLDKWLLSDKYQITNFVPVKHFSNDDLNKDRPIFIVASDIKFFKYLKGLLINLKEIFGKHQQIVGYDLGGISENREMMAEVNSVCAMEWRKFDFSLLPENVHGLTNFSWKIAIIAEVLAEYPTVIYLDTKIRFKRKNGFQPYFKQIEQGSISPWVNPWNTGHKISAATHTGMYKFIPHYWEIAAPYKERQMAEASINVVQKSEHSRLLLKWALLCAATRECIDPPGAKIKCPVPLVGKSVCHRQDQSVINVLSNNLEQEHRINDPNFITQYDSHHPRHQPDNDFFYMEHHQVLNQSRNEFKEHLRNEAVPGTKCHKNMSDRQNMLNFFQNLLSTIVFIQLLAADAIEIKPELVPSLIKHSLLKNVRKLLQTHVRAQEDAHSGRDNTTPTGLKKTRLIPMNLN</sequence>
<dbReference type="AlphaFoldDB" id="A0A914IE35"/>
<dbReference type="Proteomes" id="UP000887572">
    <property type="component" value="Unplaced"/>
</dbReference>
<protein>
    <submittedName>
        <fullName evidence="3">Uncharacterized protein</fullName>
    </submittedName>
</protein>
<evidence type="ECO:0000313" key="3">
    <source>
        <dbReference type="WBParaSite" id="Gr19_v10_g9374.t1"/>
    </source>
</evidence>